<comment type="caution">
    <text evidence="2">The sequence shown here is derived from an EMBL/GenBank/DDBJ whole genome shotgun (WGS) entry which is preliminary data.</text>
</comment>
<sequence length="410" mass="46807">MARERDEPEHREDDGQHREVPYEDAVRPAAHGESEGTREVTVGGRVGQHQRCHQSETDDGAERHLDGVLPRFGTHQPLRPGEVGRRERECHCGDEEHPDAVMRPAVDPPGRAHRQFGQQHPGAEPGQVPGQPVVVVDAAWRRHRHERPRQAHRDQREDRRNTQPRSRTPQPDQREGQQRKHQVEGHFHRQTPHLGQTVGEGEGHEHLHETEIRPPRAVTRVGGGQERQHHRHGDPVRRQDARRPRNPVPHDTRGGTQPPRRPGMAAPQQESRQREEDRHRQIESSPDTAEDRHVRRARLERDVRHEHPQRRETAHPLQCGNETARSSGRCGRGRDRGRGAHHQQCAWSGRCDGKLRPRHFAAERPVRLLSDGANAHSRLLVFCLTWCRCGLHAIRAAVLPVGESQSTELG</sequence>
<feature type="compositionally biased region" description="Basic and acidic residues" evidence="1">
    <location>
        <begin position="172"/>
        <end position="187"/>
    </location>
</feature>
<keyword evidence="3" id="KW-1185">Reference proteome</keyword>
<feature type="compositionally biased region" description="Basic and acidic residues" evidence="1">
    <location>
        <begin position="289"/>
        <end position="314"/>
    </location>
</feature>
<proteinExistence type="predicted"/>
<feature type="compositionally biased region" description="Basic and acidic residues" evidence="1">
    <location>
        <begin position="53"/>
        <end position="66"/>
    </location>
</feature>
<gene>
    <name evidence="2" type="ORF">Rhow_003883</name>
</gene>
<feature type="compositionally biased region" description="Basic and acidic residues" evidence="1">
    <location>
        <begin position="82"/>
        <end position="100"/>
    </location>
</feature>
<feature type="compositionally biased region" description="Basic and acidic residues" evidence="1">
    <location>
        <begin position="233"/>
        <end position="253"/>
    </location>
</feature>
<feature type="compositionally biased region" description="Basic and acidic residues" evidence="1">
    <location>
        <begin position="148"/>
        <end position="161"/>
    </location>
</feature>
<feature type="region of interest" description="Disordered" evidence="1">
    <location>
        <begin position="1"/>
        <end position="341"/>
    </location>
</feature>
<feature type="compositionally biased region" description="Basic and acidic residues" evidence="1">
    <location>
        <begin position="1"/>
        <end position="38"/>
    </location>
</feature>
<dbReference type="EMBL" id="BHYM01000035">
    <property type="protein sequence ID" value="GCE40240.1"/>
    <property type="molecule type" value="Genomic_DNA"/>
</dbReference>
<feature type="compositionally biased region" description="Basic and acidic residues" evidence="1">
    <location>
        <begin position="201"/>
        <end position="214"/>
    </location>
</feature>
<name>A0A402C9E9_RHOWR</name>
<reference evidence="2 3" key="1">
    <citation type="submission" date="2018-11" db="EMBL/GenBank/DDBJ databases">
        <title>Microbial catabolism of amino acid.</title>
        <authorList>
            <person name="Hibi M."/>
            <person name="Ogawa J."/>
        </authorList>
    </citation>
    <scope>NUCLEOTIDE SEQUENCE [LARGE SCALE GENOMIC DNA]</scope>
    <source>
        <strain evidence="2 3">C31-06</strain>
    </source>
</reference>
<dbReference type="Proteomes" id="UP000287519">
    <property type="component" value="Unassembled WGS sequence"/>
</dbReference>
<protein>
    <submittedName>
        <fullName evidence="2">Uncharacterized protein</fullName>
    </submittedName>
</protein>
<evidence type="ECO:0000313" key="3">
    <source>
        <dbReference type="Proteomes" id="UP000287519"/>
    </source>
</evidence>
<feature type="compositionally biased region" description="Low complexity" evidence="1">
    <location>
        <begin position="125"/>
        <end position="136"/>
    </location>
</feature>
<feature type="compositionally biased region" description="Basic and acidic residues" evidence="1">
    <location>
        <begin position="271"/>
        <end position="282"/>
    </location>
</feature>
<evidence type="ECO:0000313" key="2">
    <source>
        <dbReference type="EMBL" id="GCE40240.1"/>
    </source>
</evidence>
<dbReference type="AlphaFoldDB" id="A0A402C9E9"/>
<accession>A0A402C9E9</accession>
<evidence type="ECO:0000256" key="1">
    <source>
        <dbReference type="SAM" id="MobiDB-lite"/>
    </source>
</evidence>
<organism evidence="2 3">
    <name type="scientific">Rhodococcus wratislaviensis</name>
    <name type="common">Tsukamurella wratislaviensis</name>
    <dbReference type="NCBI Taxonomy" id="44752"/>
    <lineage>
        <taxon>Bacteria</taxon>
        <taxon>Bacillati</taxon>
        <taxon>Actinomycetota</taxon>
        <taxon>Actinomycetes</taxon>
        <taxon>Mycobacteriales</taxon>
        <taxon>Nocardiaceae</taxon>
        <taxon>Rhodococcus</taxon>
    </lineage>
</organism>